<reference evidence="2" key="1">
    <citation type="submission" date="2011-05" db="EMBL/GenBank/DDBJ databases">
        <authorList>
            <person name="Richards S.R."/>
            <person name="Qu J."/>
            <person name="Jiang H."/>
            <person name="Jhangiani S.N."/>
            <person name="Agravi P."/>
            <person name="Goodspeed R."/>
            <person name="Gross S."/>
            <person name="Mandapat C."/>
            <person name="Jackson L."/>
            <person name="Mathew T."/>
            <person name="Pu L."/>
            <person name="Thornton R."/>
            <person name="Saada N."/>
            <person name="Wilczek-Boney K.B."/>
            <person name="Lee S."/>
            <person name="Kovar C."/>
            <person name="Wu Y."/>
            <person name="Scherer S.E."/>
            <person name="Worley K.C."/>
            <person name="Muzny D.M."/>
            <person name="Gibbs R."/>
        </authorList>
    </citation>
    <scope>NUCLEOTIDE SEQUENCE</scope>
    <source>
        <strain evidence="2">Brora</strain>
    </source>
</reference>
<dbReference type="EnsemblMetazoa" id="SMAR007536-RA">
    <property type="protein sequence ID" value="SMAR007536-PA"/>
    <property type="gene ID" value="SMAR007536"/>
</dbReference>
<keyword evidence="2" id="KW-1185">Reference proteome</keyword>
<dbReference type="EMBL" id="JH431790">
    <property type="status" value="NOT_ANNOTATED_CDS"/>
    <property type="molecule type" value="Genomic_DNA"/>
</dbReference>
<dbReference type="Proteomes" id="UP000014500">
    <property type="component" value="Unassembled WGS sequence"/>
</dbReference>
<evidence type="ECO:0000313" key="2">
    <source>
        <dbReference type="Proteomes" id="UP000014500"/>
    </source>
</evidence>
<evidence type="ECO:0000313" key="1">
    <source>
        <dbReference type="EnsemblMetazoa" id="SMAR007536-PA"/>
    </source>
</evidence>
<reference evidence="1" key="2">
    <citation type="submission" date="2015-02" db="UniProtKB">
        <authorList>
            <consortium name="EnsemblMetazoa"/>
        </authorList>
    </citation>
    <scope>IDENTIFICATION</scope>
</reference>
<protein>
    <submittedName>
        <fullName evidence="1">Uncharacterized protein</fullName>
    </submittedName>
</protein>
<accession>T1J1W3</accession>
<name>T1J1W3_STRMM</name>
<dbReference type="HOGENOM" id="CLU_2690935_0_0_1"/>
<proteinExistence type="predicted"/>
<organism evidence="1 2">
    <name type="scientific">Strigamia maritima</name>
    <name type="common">European centipede</name>
    <name type="synonym">Geophilus maritimus</name>
    <dbReference type="NCBI Taxonomy" id="126957"/>
    <lineage>
        <taxon>Eukaryota</taxon>
        <taxon>Metazoa</taxon>
        <taxon>Ecdysozoa</taxon>
        <taxon>Arthropoda</taxon>
        <taxon>Myriapoda</taxon>
        <taxon>Chilopoda</taxon>
        <taxon>Pleurostigmophora</taxon>
        <taxon>Geophilomorpha</taxon>
        <taxon>Linotaeniidae</taxon>
        <taxon>Strigamia</taxon>
    </lineage>
</organism>
<sequence length="74" mass="8481">MRRLALGYPDSPDVEGISKKLNMEITNQSANYFIQTKGWSNPLIIGLVTAVNAMMNDEKATKDRRITRFFKKFV</sequence>
<dbReference type="AlphaFoldDB" id="T1J1W3"/>